<dbReference type="InterPro" id="IPR000209">
    <property type="entry name" value="Peptidase_S8/S53_dom"/>
</dbReference>
<protein>
    <recommendedName>
        <fullName evidence="4">tripeptidyl-peptidase II</fullName>
        <ecNumber evidence="4">3.4.14.10</ecNumber>
    </recommendedName>
</protein>
<evidence type="ECO:0000256" key="4">
    <source>
        <dbReference type="ARBA" id="ARBA00012462"/>
    </source>
</evidence>
<reference evidence="14 15" key="1">
    <citation type="journal article" date="2024" name="Commun. Biol.">
        <title>Comparative genomic analysis of thermophilic fungi reveals convergent evolutionary adaptations and gene losses.</title>
        <authorList>
            <person name="Steindorff A.S."/>
            <person name="Aguilar-Pontes M.V."/>
            <person name="Robinson A.J."/>
            <person name="Andreopoulos B."/>
            <person name="LaButti K."/>
            <person name="Kuo A."/>
            <person name="Mondo S."/>
            <person name="Riley R."/>
            <person name="Otillar R."/>
            <person name="Haridas S."/>
            <person name="Lipzen A."/>
            <person name="Grimwood J."/>
            <person name="Schmutz J."/>
            <person name="Clum A."/>
            <person name="Reid I.D."/>
            <person name="Moisan M.C."/>
            <person name="Butler G."/>
            <person name="Nguyen T.T.M."/>
            <person name="Dewar K."/>
            <person name="Conant G."/>
            <person name="Drula E."/>
            <person name="Henrissat B."/>
            <person name="Hansel C."/>
            <person name="Singer S."/>
            <person name="Hutchinson M.I."/>
            <person name="de Vries R.P."/>
            <person name="Natvig D.O."/>
            <person name="Powell A.J."/>
            <person name="Tsang A."/>
            <person name="Grigoriev I.V."/>
        </authorList>
    </citation>
    <scope>NUCLEOTIDE SEQUENCE [LARGE SCALE GENOMIC DNA]</scope>
    <source>
        <strain evidence="14 15">CBS 620.91</strain>
    </source>
</reference>
<dbReference type="CDD" id="cd04056">
    <property type="entry name" value="Peptidases_S53"/>
    <property type="match status" value="1"/>
</dbReference>
<dbReference type="InterPro" id="IPR030400">
    <property type="entry name" value="Sedolisin_dom"/>
</dbReference>
<evidence type="ECO:0000256" key="12">
    <source>
        <dbReference type="SAM" id="SignalP"/>
    </source>
</evidence>
<evidence type="ECO:0000313" key="15">
    <source>
        <dbReference type="Proteomes" id="UP001583172"/>
    </source>
</evidence>
<feature type="active site" description="Charge relay system" evidence="11">
    <location>
        <position position="498"/>
    </location>
</feature>
<dbReference type="InterPro" id="IPR023828">
    <property type="entry name" value="Peptidase_S8_Ser-AS"/>
</dbReference>
<feature type="signal peptide" evidence="12">
    <location>
        <begin position="1"/>
        <end position="15"/>
    </location>
</feature>
<organism evidence="14 15">
    <name type="scientific">Humicola insolens</name>
    <name type="common">Soft-rot fungus</name>
    <dbReference type="NCBI Taxonomy" id="85995"/>
    <lineage>
        <taxon>Eukaryota</taxon>
        <taxon>Fungi</taxon>
        <taxon>Dikarya</taxon>
        <taxon>Ascomycota</taxon>
        <taxon>Pezizomycotina</taxon>
        <taxon>Sordariomycetes</taxon>
        <taxon>Sordariomycetidae</taxon>
        <taxon>Sordariales</taxon>
        <taxon>Chaetomiaceae</taxon>
        <taxon>Mycothermus</taxon>
    </lineage>
</organism>
<dbReference type="PROSITE" id="PS51695">
    <property type="entry name" value="SEDOLISIN"/>
    <property type="match status" value="1"/>
</dbReference>
<feature type="active site" description="Charge relay system" evidence="11">
    <location>
        <position position="283"/>
    </location>
</feature>
<feature type="domain" description="Peptidase S53" evidence="13">
    <location>
        <begin position="208"/>
        <end position="588"/>
    </location>
</feature>
<feature type="chain" id="PRO_5045241583" description="tripeptidyl-peptidase II" evidence="12">
    <location>
        <begin position="16"/>
        <end position="592"/>
    </location>
</feature>
<name>A0ABR3VKP3_HUMIN</name>
<gene>
    <name evidence="14" type="ORF">VTJ49DRAFT_5190</name>
</gene>
<dbReference type="InterPro" id="IPR015366">
    <property type="entry name" value="S53_propep"/>
</dbReference>
<feature type="binding site" evidence="11">
    <location>
        <position position="539"/>
    </location>
    <ligand>
        <name>Ca(2+)</name>
        <dbReference type="ChEBI" id="CHEBI:29108"/>
    </ligand>
</feature>
<dbReference type="CDD" id="cd11377">
    <property type="entry name" value="Pro-peptidase_S53"/>
    <property type="match status" value="1"/>
</dbReference>
<comment type="caution">
    <text evidence="14">The sequence shown here is derived from an EMBL/GenBank/DDBJ whole genome shotgun (WGS) entry which is preliminary data.</text>
</comment>
<evidence type="ECO:0000256" key="10">
    <source>
        <dbReference type="ARBA" id="ARBA00023145"/>
    </source>
</evidence>
<evidence type="ECO:0000256" key="5">
    <source>
        <dbReference type="ARBA" id="ARBA00022670"/>
    </source>
</evidence>
<evidence type="ECO:0000256" key="7">
    <source>
        <dbReference type="ARBA" id="ARBA00022801"/>
    </source>
</evidence>
<evidence type="ECO:0000256" key="8">
    <source>
        <dbReference type="ARBA" id="ARBA00022825"/>
    </source>
</evidence>
<keyword evidence="7 11" id="KW-0378">Hydrolase</keyword>
<keyword evidence="5 11" id="KW-0645">Protease</keyword>
<dbReference type="PANTHER" id="PTHR14218">
    <property type="entry name" value="PROTEASE S8 TRIPEPTIDYL PEPTIDASE I CLN2"/>
    <property type="match status" value="1"/>
</dbReference>
<comment type="function">
    <text evidence="2">Secreted tripeptidyl-peptidase which degrades proteins at acidic pHs and is involved in virulence.</text>
</comment>
<evidence type="ECO:0000256" key="6">
    <source>
        <dbReference type="ARBA" id="ARBA00022723"/>
    </source>
</evidence>
<keyword evidence="6 11" id="KW-0479">Metal-binding</keyword>
<dbReference type="EC" id="3.4.14.10" evidence="4"/>
<dbReference type="Pfam" id="PF00082">
    <property type="entry name" value="Peptidase_S8"/>
    <property type="match status" value="1"/>
</dbReference>
<feature type="binding site" evidence="11">
    <location>
        <position position="566"/>
    </location>
    <ligand>
        <name>Ca(2+)</name>
        <dbReference type="ChEBI" id="CHEBI:29108"/>
    </ligand>
</feature>
<accession>A0ABR3VKP3</accession>
<feature type="binding site" evidence="11">
    <location>
        <position position="540"/>
    </location>
    <ligand>
        <name>Ca(2+)</name>
        <dbReference type="ChEBI" id="CHEBI:29108"/>
    </ligand>
</feature>
<keyword evidence="10" id="KW-0865">Zymogen</keyword>
<dbReference type="SUPFAM" id="SSF54897">
    <property type="entry name" value="Protease propeptides/inhibitors"/>
    <property type="match status" value="1"/>
</dbReference>
<evidence type="ECO:0000256" key="2">
    <source>
        <dbReference type="ARBA" id="ARBA00002451"/>
    </source>
</evidence>
<comment type="cofactor">
    <cofactor evidence="11">
        <name>Ca(2+)</name>
        <dbReference type="ChEBI" id="CHEBI:29108"/>
    </cofactor>
    <text evidence="11">Binds 1 Ca(2+) ion per subunit.</text>
</comment>
<dbReference type="Gene3D" id="3.40.50.200">
    <property type="entry name" value="Peptidase S8/S53 domain"/>
    <property type="match status" value="1"/>
</dbReference>
<comment type="catalytic activity">
    <reaction evidence="1">
        <text>Release of an N-terminal tripeptide from a polypeptide.</text>
        <dbReference type="EC" id="3.4.14.10"/>
    </reaction>
</comment>
<dbReference type="SUPFAM" id="SSF52743">
    <property type="entry name" value="Subtilisin-like"/>
    <property type="match status" value="1"/>
</dbReference>
<keyword evidence="15" id="KW-1185">Reference proteome</keyword>
<dbReference type="InterPro" id="IPR050819">
    <property type="entry name" value="Tripeptidyl-peptidase_I"/>
</dbReference>
<sequence length="592" mass="64922">MAWVLLVLLAAVASARVMDSLAAVPRDWFEIRTALPDEPIHLRIALQQQPNKVRMLDKAALEMATPGHANYGKHLTRDELSFFTAPSDVSVSAVTSWLRQNAIQPSLDHDWLTFTTTVSTANELLNARFAWYEHKEAPAHPALRTLSYSVPDHIAPHIDLVQPTTRFGNLAARRSTIFEVHRLESEEVVVPGKGRVMLSGEDDLCLDRITPKCLRGLYNMYYTPVAPEDNKVAFTSFLEQYARYHDLDRFTEKLFPEARGANFSVELINVGLNDQYSWDDSIEANLDAQYLLAMSHPIPMIEYRTSGRGPLVPTTLQPDPPGTNEPYLEFLLHLASLPDSDLPQTISTSYGEEEQSVPPSYALKVCDMFKELGARGVSVLFASGDSGPGAACILDKGNNTATFFEPTFPAGCPWVTAVGSTTNMASERAAYFSSGGFSMYHPQPAWQKDAVDAYLDKIGDTYAAYFNRTGRAFPDVAAQGSDFLVSDQGAWTSVSGTSASAPVVAGMVALLNAARKARGERPLGFLNPWSYNNAAAFKDITQGAGVGCRGRREFGRRGARWNATEGWDPVTGLGTPLFDKLLEAAVPGVRNE</sequence>
<keyword evidence="8 11" id="KW-0720">Serine protease</keyword>
<feature type="active site" description="Charge relay system" evidence="11">
    <location>
        <position position="287"/>
    </location>
</feature>
<dbReference type="Proteomes" id="UP001583172">
    <property type="component" value="Unassembled WGS sequence"/>
</dbReference>
<evidence type="ECO:0000256" key="3">
    <source>
        <dbReference type="ARBA" id="ARBA00004239"/>
    </source>
</evidence>
<keyword evidence="9 11" id="KW-0106">Calcium</keyword>
<evidence type="ECO:0000259" key="13">
    <source>
        <dbReference type="PROSITE" id="PS51695"/>
    </source>
</evidence>
<evidence type="ECO:0000256" key="9">
    <source>
        <dbReference type="ARBA" id="ARBA00022837"/>
    </source>
</evidence>
<dbReference type="InterPro" id="IPR036852">
    <property type="entry name" value="Peptidase_S8/S53_dom_sf"/>
</dbReference>
<dbReference type="Pfam" id="PF09286">
    <property type="entry name" value="Pro-kuma_activ"/>
    <property type="match status" value="1"/>
</dbReference>
<evidence type="ECO:0000313" key="14">
    <source>
        <dbReference type="EMBL" id="KAL1842453.1"/>
    </source>
</evidence>
<evidence type="ECO:0000256" key="1">
    <source>
        <dbReference type="ARBA" id="ARBA00001910"/>
    </source>
</evidence>
<feature type="binding site" evidence="11">
    <location>
        <position position="568"/>
    </location>
    <ligand>
        <name>Ca(2+)</name>
        <dbReference type="ChEBI" id="CHEBI:29108"/>
    </ligand>
</feature>
<keyword evidence="12" id="KW-0732">Signal</keyword>
<dbReference type="EMBL" id="JAZGSY010000042">
    <property type="protein sequence ID" value="KAL1842453.1"/>
    <property type="molecule type" value="Genomic_DNA"/>
</dbReference>
<dbReference type="PANTHER" id="PTHR14218:SF15">
    <property type="entry name" value="TRIPEPTIDYL-PEPTIDASE 1"/>
    <property type="match status" value="1"/>
</dbReference>
<evidence type="ECO:0000256" key="11">
    <source>
        <dbReference type="PROSITE-ProRule" id="PRU01032"/>
    </source>
</evidence>
<proteinExistence type="predicted"/>
<dbReference type="SMART" id="SM00944">
    <property type="entry name" value="Pro-kuma_activ"/>
    <property type="match status" value="1"/>
</dbReference>
<comment type="subcellular location">
    <subcellularLocation>
        <location evidence="3">Secreted</location>
        <location evidence="3">Extracellular space</location>
    </subcellularLocation>
</comment>
<dbReference type="PROSITE" id="PS00138">
    <property type="entry name" value="SUBTILASE_SER"/>
    <property type="match status" value="1"/>
</dbReference>